<dbReference type="InterPro" id="IPR019425">
    <property type="entry name" value="7TM_GPCR_serpentine_rcpt_Srt"/>
</dbReference>
<keyword evidence="1" id="KW-1133">Transmembrane helix</keyword>
<reference evidence="2 3" key="1">
    <citation type="submission" date="2024-08" db="EMBL/GenBank/DDBJ databases">
        <title>Gnathostoma spinigerum genome.</title>
        <authorList>
            <person name="Gonzalez-Bertolin B."/>
            <person name="Monzon S."/>
            <person name="Zaballos A."/>
            <person name="Jimenez P."/>
            <person name="Dekumyoy P."/>
            <person name="Varona S."/>
            <person name="Cuesta I."/>
            <person name="Sumanam S."/>
            <person name="Adisakwattana P."/>
            <person name="Gasser R.B."/>
            <person name="Hernandez-Gonzalez A."/>
            <person name="Young N.D."/>
            <person name="Perteguer M.J."/>
        </authorList>
    </citation>
    <scope>NUCLEOTIDE SEQUENCE [LARGE SCALE GENOMIC DNA]</scope>
    <source>
        <strain evidence="2">AL3</strain>
        <tissue evidence="2">Liver</tissue>
    </source>
</reference>
<organism evidence="2 3">
    <name type="scientific">Gnathostoma spinigerum</name>
    <dbReference type="NCBI Taxonomy" id="75299"/>
    <lineage>
        <taxon>Eukaryota</taxon>
        <taxon>Metazoa</taxon>
        <taxon>Ecdysozoa</taxon>
        <taxon>Nematoda</taxon>
        <taxon>Chromadorea</taxon>
        <taxon>Rhabditida</taxon>
        <taxon>Spirurina</taxon>
        <taxon>Gnathostomatomorpha</taxon>
        <taxon>Gnathostomatoidea</taxon>
        <taxon>Gnathostomatidae</taxon>
        <taxon>Gnathostoma</taxon>
    </lineage>
</organism>
<dbReference type="Proteomes" id="UP001608902">
    <property type="component" value="Unassembled WGS sequence"/>
</dbReference>
<keyword evidence="3" id="KW-1185">Reference proteome</keyword>
<feature type="transmembrane region" description="Helical" evidence="1">
    <location>
        <begin position="21"/>
        <end position="41"/>
    </location>
</feature>
<evidence type="ECO:0000256" key="1">
    <source>
        <dbReference type="SAM" id="Phobius"/>
    </source>
</evidence>
<keyword evidence="1" id="KW-0472">Membrane</keyword>
<evidence type="ECO:0000313" key="3">
    <source>
        <dbReference type="Proteomes" id="UP001608902"/>
    </source>
</evidence>
<dbReference type="EMBL" id="JBGFUD010014330">
    <property type="protein sequence ID" value="MFH4983898.1"/>
    <property type="molecule type" value="Genomic_DNA"/>
</dbReference>
<gene>
    <name evidence="2" type="ORF">AB6A40_010607</name>
</gene>
<sequence length="150" mass="17302">MDNTSISGEIDVRCNPYSICITLLTIPPFFLCLHIRFFQVIHADETWQKMPAYVLMFNHGVYNATNLLTMWISGLILVIQTLCECERTFQIIILKIVGSFMDAAWYAQEVVDVLLSCERLITITVPHLEEIAFSRRKMKVNVLFENAAIR</sequence>
<feature type="transmembrane region" description="Helical" evidence="1">
    <location>
        <begin position="61"/>
        <end position="83"/>
    </location>
</feature>
<accession>A0ABD6EVS5</accession>
<comment type="caution">
    <text evidence="2">The sequence shown here is derived from an EMBL/GenBank/DDBJ whole genome shotgun (WGS) entry which is preliminary data.</text>
</comment>
<keyword evidence="1" id="KW-0812">Transmembrane</keyword>
<proteinExistence type="predicted"/>
<name>A0ABD6EVS5_9BILA</name>
<protein>
    <submittedName>
        <fullName evidence="2">Uncharacterized protein</fullName>
    </submittedName>
</protein>
<dbReference type="Pfam" id="PF10321">
    <property type="entry name" value="7TM_GPCR_Srt"/>
    <property type="match status" value="1"/>
</dbReference>
<dbReference type="AlphaFoldDB" id="A0ABD6EVS5"/>
<evidence type="ECO:0000313" key="2">
    <source>
        <dbReference type="EMBL" id="MFH4983898.1"/>
    </source>
</evidence>